<evidence type="ECO:0000313" key="2">
    <source>
        <dbReference type="Proteomes" id="UP001374579"/>
    </source>
</evidence>
<dbReference type="AlphaFoldDB" id="A0AAN9G9S2"/>
<sequence length="77" mass="9226">MEQTFLERLRAQESNLNVLPRNSYFQTVEEVKFASEKTSGRSRREYYIVKKYEILQCGDVEKLVRRRPNPTDPPLLY</sequence>
<keyword evidence="2" id="KW-1185">Reference proteome</keyword>
<evidence type="ECO:0000313" key="1">
    <source>
        <dbReference type="EMBL" id="KAK7100561.1"/>
    </source>
</evidence>
<comment type="caution">
    <text evidence="1">The sequence shown here is derived from an EMBL/GenBank/DDBJ whole genome shotgun (WGS) entry which is preliminary data.</text>
</comment>
<dbReference type="EMBL" id="JBAMIC010000011">
    <property type="protein sequence ID" value="KAK7100561.1"/>
    <property type="molecule type" value="Genomic_DNA"/>
</dbReference>
<name>A0AAN9G9S2_9CAEN</name>
<gene>
    <name evidence="1" type="ORF">V1264_023490</name>
</gene>
<dbReference type="Proteomes" id="UP001374579">
    <property type="component" value="Unassembled WGS sequence"/>
</dbReference>
<proteinExistence type="predicted"/>
<accession>A0AAN9G9S2</accession>
<reference evidence="1 2" key="1">
    <citation type="submission" date="2024-02" db="EMBL/GenBank/DDBJ databases">
        <title>Chromosome-scale genome assembly of the rough periwinkle Littorina saxatilis.</title>
        <authorList>
            <person name="De Jode A."/>
            <person name="Faria R."/>
            <person name="Formenti G."/>
            <person name="Sims Y."/>
            <person name="Smith T.P."/>
            <person name="Tracey A."/>
            <person name="Wood J.M.D."/>
            <person name="Zagrodzka Z.B."/>
            <person name="Johannesson K."/>
            <person name="Butlin R.K."/>
            <person name="Leder E.H."/>
        </authorList>
    </citation>
    <scope>NUCLEOTIDE SEQUENCE [LARGE SCALE GENOMIC DNA]</scope>
    <source>
        <strain evidence="1">Snail1</strain>
        <tissue evidence="1">Muscle</tissue>
    </source>
</reference>
<organism evidence="1 2">
    <name type="scientific">Littorina saxatilis</name>
    <dbReference type="NCBI Taxonomy" id="31220"/>
    <lineage>
        <taxon>Eukaryota</taxon>
        <taxon>Metazoa</taxon>
        <taxon>Spiralia</taxon>
        <taxon>Lophotrochozoa</taxon>
        <taxon>Mollusca</taxon>
        <taxon>Gastropoda</taxon>
        <taxon>Caenogastropoda</taxon>
        <taxon>Littorinimorpha</taxon>
        <taxon>Littorinoidea</taxon>
        <taxon>Littorinidae</taxon>
        <taxon>Littorina</taxon>
    </lineage>
</organism>
<protein>
    <submittedName>
        <fullName evidence="1">Uncharacterized protein</fullName>
    </submittedName>
</protein>